<dbReference type="AlphaFoldDB" id="A0A2M3ZY33"/>
<evidence type="ECO:0000313" key="1">
    <source>
        <dbReference type="EMBL" id="MBW33298.1"/>
    </source>
</evidence>
<dbReference type="EMBL" id="GGFM01012547">
    <property type="protein sequence ID" value="MBW33298.1"/>
    <property type="molecule type" value="Transcribed_RNA"/>
</dbReference>
<proteinExistence type="predicted"/>
<reference evidence="1" key="1">
    <citation type="submission" date="2018-01" db="EMBL/GenBank/DDBJ databases">
        <title>An insight into the sialome of Amazonian anophelines.</title>
        <authorList>
            <person name="Ribeiro J.M."/>
            <person name="Scarpassa V."/>
            <person name="Calvo E."/>
        </authorList>
    </citation>
    <scope>NUCLEOTIDE SEQUENCE</scope>
    <source>
        <tissue evidence="1">Salivary glands</tissue>
    </source>
</reference>
<accession>A0A2M3ZY33</accession>
<organism evidence="1">
    <name type="scientific">Anopheles braziliensis</name>
    <dbReference type="NCBI Taxonomy" id="58242"/>
    <lineage>
        <taxon>Eukaryota</taxon>
        <taxon>Metazoa</taxon>
        <taxon>Ecdysozoa</taxon>
        <taxon>Arthropoda</taxon>
        <taxon>Hexapoda</taxon>
        <taxon>Insecta</taxon>
        <taxon>Pterygota</taxon>
        <taxon>Neoptera</taxon>
        <taxon>Endopterygota</taxon>
        <taxon>Diptera</taxon>
        <taxon>Nematocera</taxon>
        <taxon>Culicoidea</taxon>
        <taxon>Culicidae</taxon>
        <taxon>Anophelinae</taxon>
        <taxon>Anopheles</taxon>
    </lineage>
</organism>
<sequence length="66" mass="7517">MSNTCLRVISSILSIASSVLGIGTCHAFVMFSTCFTSCSWKKLEFEALLWMYRSCRLTKRYVLVLL</sequence>
<protein>
    <submittedName>
        <fullName evidence="1">Putative secreted peptide</fullName>
    </submittedName>
</protein>
<name>A0A2M3ZY33_9DIPT</name>